<gene>
    <name evidence="3" type="ORF">LSP00402_LOCUS5008</name>
</gene>
<dbReference type="InterPro" id="IPR011993">
    <property type="entry name" value="PH-like_dom_sf"/>
</dbReference>
<keyword evidence="1" id="KW-0472">Membrane</keyword>
<evidence type="ECO:0000259" key="2">
    <source>
        <dbReference type="PROSITE" id="PS50003"/>
    </source>
</evidence>
<keyword evidence="1" id="KW-1133">Transmembrane helix</keyword>
<name>A0A7S2TKX0_9EUKA</name>
<reference evidence="3" key="1">
    <citation type="submission" date="2021-01" db="EMBL/GenBank/DDBJ databases">
        <authorList>
            <person name="Corre E."/>
            <person name="Pelletier E."/>
            <person name="Niang G."/>
            <person name="Scheremetjew M."/>
            <person name="Finn R."/>
            <person name="Kale V."/>
            <person name="Holt S."/>
            <person name="Cochrane G."/>
            <person name="Meng A."/>
            <person name="Brown T."/>
            <person name="Cohen L."/>
        </authorList>
    </citation>
    <scope>NUCLEOTIDE SEQUENCE</scope>
    <source>
        <strain evidence="3">CCMP622</strain>
    </source>
</reference>
<dbReference type="AlphaFoldDB" id="A0A7S2TKX0"/>
<dbReference type="Gene3D" id="2.30.29.30">
    <property type="entry name" value="Pleckstrin-homology domain (PH domain)/Phosphotyrosine-binding domain (PTB)"/>
    <property type="match status" value="1"/>
</dbReference>
<evidence type="ECO:0000313" key="3">
    <source>
        <dbReference type="EMBL" id="CAD9754040.1"/>
    </source>
</evidence>
<feature type="domain" description="PH" evidence="2">
    <location>
        <begin position="1"/>
        <end position="102"/>
    </location>
</feature>
<feature type="transmembrane region" description="Helical" evidence="1">
    <location>
        <begin position="120"/>
        <end position="138"/>
    </location>
</feature>
<dbReference type="InterPro" id="IPR001849">
    <property type="entry name" value="PH_domain"/>
</dbReference>
<dbReference type="EMBL" id="HBHP01008018">
    <property type="protein sequence ID" value="CAD9754040.1"/>
    <property type="molecule type" value="Transcribed_RNA"/>
</dbReference>
<proteinExistence type="predicted"/>
<protein>
    <recommendedName>
        <fullName evidence="2">PH domain-containing protein</fullName>
    </recommendedName>
</protein>
<evidence type="ECO:0000256" key="1">
    <source>
        <dbReference type="SAM" id="Phobius"/>
    </source>
</evidence>
<organism evidence="3">
    <name type="scientific">Lotharella oceanica</name>
    <dbReference type="NCBI Taxonomy" id="641309"/>
    <lineage>
        <taxon>Eukaryota</taxon>
        <taxon>Sar</taxon>
        <taxon>Rhizaria</taxon>
        <taxon>Cercozoa</taxon>
        <taxon>Chlorarachniophyceae</taxon>
        <taxon>Lotharella</taxon>
    </lineage>
</organism>
<keyword evidence="1" id="KW-0812">Transmembrane</keyword>
<sequence>MSKVALHEGELYLLGEGTQLVELYRPYCDQGHNPRLACKIKGRVKSIGLKETDVKILTEGDRQFDQDHHRFALISDENTWVFEAKLEAEMIDWIRHIDAAVNKRSLFHGFHPSKLATKMTVTRLVFACVAGAIGIAALSRLRRQAIKRCKGEEVL</sequence>
<dbReference type="PROSITE" id="PS50003">
    <property type="entry name" value="PH_DOMAIN"/>
    <property type="match status" value="1"/>
</dbReference>
<dbReference type="SUPFAM" id="SSF50729">
    <property type="entry name" value="PH domain-like"/>
    <property type="match status" value="1"/>
</dbReference>
<accession>A0A7S2TKX0</accession>